<reference evidence="2 3" key="1">
    <citation type="submission" date="2016-10" db="EMBL/GenBank/DDBJ databases">
        <authorList>
            <person name="de Groot N.N."/>
        </authorList>
    </citation>
    <scope>NUCLEOTIDE SEQUENCE [LARGE SCALE GENOMIC DNA]</scope>
    <source>
        <strain evidence="2 3">CBS 141442</strain>
    </source>
</reference>
<keyword evidence="3" id="KW-1185">Reference proteome</keyword>
<gene>
    <name evidence="2" type="ORF">SAMEA4029010_CIC11G00000004589</name>
</gene>
<evidence type="ECO:0000313" key="2">
    <source>
        <dbReference type="EMBL" id="SGZ53641.1"/>
    </source>
</evidence>
<proteinExistence type="predicted"/>
<dbReference type="STRING" id="45354.A0A1L0BQM1"/>
<dbReference type="AlphaFoldDB" id="A0A1L0BQM1"/>
<feature type="compositionally biased region" description="Acidic residues" evidence="1">
    <location>
        <begin position="651"/>
        <end position="672"/>
    </location>
</feature>
<dbReference type="Proteomes" id="UP000182334">
    <property type="component" value="Chromosome IV"/>
</dbReference>
<feature type="compositionally biased region" description="Low complexity" evidence="1">
    <location>
        <begin position="300"/>
        <end position="320"/>
    </location>
</feature>
<organism evidence="2 3">
    <name type="scientific">Sungouiella intermedia</name>
    <dbReference type="NCBI Taxonomy" id="45354"/>
    <lineage>
        <taxon>Eukaryota</taxon>
        <taxon>Fungi</taxon>
        <taxon>Dikarya</taxon>
        <taxon>Ascomycota</taxon>
        <taxon>Saccharomycotina</taxon>
        <taxon>Pichiomycetes</taxon>
        <taxon>Metschnikowiaceae</taxon>
        <taxon>Sungouiella</taxon>
    </lineage>
</organism>
<feature type="region of interest" description="Disordered" evidence="1">
    <location>
        <begin position="256"/>
        <end position="326"/>
    </location>
</feature>
<protein>
    <submittedName>
        <fullName evidence="2">CIC11C00000004589</fullName>
    </submittedName>
</protein>
<name>A0A1L0BQM1_9ASCO</name>
<feature type="region of interest" description="Disordered" evidence="1">
    <location>
        <begin position="1"/>
        <end position="23"/>
    </location>
</feature>
<sequence length="697" mass="76987">MTIPAQGSNARKSSSAYAPKFKNPVPLPPIDDFRLSNILAKSLADHSEAVAQSLLNVTTKFQTDLRTEIRRALTIEQKIQYKNIQVAKLAHSIQKELELRSKRFDRVSRTSDDKNRRISSSSGLSSDVDRVLELSLKVSASMQSLGVRLARIDRGNGGSGFPNPHKYPKLAKLLEKLDPESVVESHMDDCDVYSASLEEPLIIEDYVNGSDYNNGLEDASTPGYVEIREIEHVNGGVQMNISRPLEDEASLSQNGLVPSKILGSGSPRSESLNTKASDSKTSNSNSASKSSTYKSKKLNSSRSKSPKSSSSRSKSPLAESSKSDVDAVDTTQIGIVHAKGISAPDLPLQPEEETEELDAEAFELLIDTNVEKYRQLRDKQYENLDIFGSLSTKYRSPANPLRLLFSSTILENSDMLLTLANDAEGLHSPFAPAKAIPTVSETPLMSLHKKLRINALPMKYSSLVLSKQCECASSDSPARKALEATLLKQRQRELNDDDELWSSSGLHTETEENETDQLLWSNSSDPDSSSDSEDDATSNTNQYYLSLKKDLKSKQRRRAKKRANVGFRNENSPTPKHQPSHRTLRPKQSILKMKSAVKTTGKIGKKLTLTPSPSIDQLSQFKMDTPYRSSPRGSFVNDYLAVGFIVRSREPEEDTNSDDGDLEDNDNGESVDDGNKLKTKSTGDESNTVSKLRKLLI</sequence>
<dbReference type="OrthoDB" id="4094935at2759"/>
<evidence type="ECO:0000256" key="1">
    <source>
        <dbReference type="SAM" id="MobiDB-lite"/>
    </source>
</evidence>
<feature type="compositionally biased region" description="Polar residues" evidence="1">
    <location>
        <begin position="1"/>
        <end position="16"/>
    </location>
</feature>
<feature type="compositionally biased region" description="Low complexity" evidence="1">
    <location>
        <begin position="273"/>
        <end position="293"/>
    </location>
</feature>
<feature type="region of interest" description="Disordered" evidence="1">
    <location>
        <begin position="492"/>
        <end position="597"/>
    </location>
</feature>
<accession>A0A1L0BQM1</accession>
<feature type="compositionally biased region" description="Basic residues" evidence="1">
    <location>
        <begin position="554"/>
        <end position="563"/>
    </location>
</feature>
<evidence type="ECO:0000313" key="3">
    <source>
        <dbReference type="Proteomes" id="UP000182334"/>
    </source>
</evidence>
<feature type="region of interest" description="Disordered" evidence="1">
    <location>
        <begin position="648"/>
        <end position="697"/>
    </location>
</feature>
<dbReference type="EMBL" id="LT635759">
    <property type="protein sequence ID" value="SGZ53641.1"/>
    <property type="molecule type" value="Genomic_DNA"/>
</dbReference>